<evidence type="ECO:0000256" key="3">
    <source>
        <dbReference type="ARBA" id="ARBA00022692"/>
    </source>
</evidence>
<dbReference type="CDD" id="cd07343">
    <property type="entry name" value="M48A_Zmpste24p_like"/>
    <property type="match status" value="1"/>
</dbReference>
<keyword evidence="7 12" id="KW-0862">Zinc</keyword>
<dbReference type="GO" id="GO:0071586">
    <property type="term" value="P:CAAX-box protein processing"/>
    <property type="evidence" value="ECO:0007669"/>
    <property type="project" value="InterPro"/>
</dbReference>
<protein>
    <submittedName>
        <fullName evidence="16">Peptidase, M48 family</fullName>
    </submittedName>
</protein>
<evidence type="ECO:0000256" key="2">
    <source>
        <dbReference type="ARBA" id="ARBA00022670"/>
    </source>
</evidence>
<dbReference type="STRING" id="243233.MCA0538"/>
<dbReference type="eggNOG" id="COG0501">
    <property type="taxonomic scope" value="Bacteria"/>
</dbReference>
<evidence type="ECO:0000313" key="16">
    <source>
        <dbReference type="EMBL" id="AAU93272.1"/>
    </source>
</evidence>
<feature type="transmembrane region" description="Helical" evidence="13">
    <location>
        <begin position="184"/>
        <end position="207"/>
    </location>
</feature>
<keyword evidence="2" id="KW-0645">Protease</keyword>
<evidence type="ECO:0000256" key="13">
    <source>
        <dbReference type="SAM" id="Phobius"/>
    </source>
</evidence>
<keyword evidence="10 13" id="KW-0472">Membrane</keyword>
<keyword evidence="8 13" id="KW-1133">Transmembrane helix</keyword>
<gene>
    <name evidence="16" type="ordered locus">MCA0538</name>
</gene>
<feature type="transmembrane region" description="Helical" evidence="13">
    <location>
        <begin position="143"/>
        <end position="163"/>
    </location>
</feature>
<dbReference type="InterPro" id="IPR027057">
    <property type="entry name" value="CAXX_Prtase_1"/>
</dbReference>
<feature type="binding site" evidence="12">
    <location>
        <position position="395"/>
    </location>
    <ligand>
        <name>Zn(2+)</name>
        <dbReference type="ChEBI" id="CHEBI:29105"/>
        <note>catalytic</note>
    </ligand>
</feature>
<evidence type="ECO:0000256" key="1">
    <source>
        <dbReference type="ARBA" id="ARBA00004477"/>
    </source>
</evidence>
<feature type="domain" description="Peptidase M48" evidence="14">
    <location>
        <begin position="248"/>
        <end position="451"/>
    </location>
</feature>
<organism evidence="16 17">
    <name type="scientific">Methylococcus capsulatus (strain ATCC 33009 / NCIMB 11132 / Bath)</name>
    <dbReference type="NCBI Taxonomy" id="243233"/>
    <lineage>
        <taxon>Bacteria</taxon>
        <taxon>Pseudomonadati</taxon>
        <taxon>Pseudomonadota</taxon>
        <taxon>Gammaproteobacteria</taxon>
        <taxon>Methylococcales</taxon>
        <taxon>Methylococcaceae</taxon>
        <taxon>Methylococcus</taxon>
    </lineage>
</organism>
<feature type="binding site" evidence="12">
    <location>
        <position position="317"/>
    </location>
    <ligand>
        <name>Zn(2+)</name>
        <dbReference type="ChEBI" id="CHEBI:29105"/>
        <note>catalytic</note>
    </ligand>
</feature>
<feature type="transmembrane region" description="Helical" evidence="13">
    <location>
        <begin position="109"/>
        <end position="131"/>
    </location>
</feature>
<reference evidence="16 17" key="1">
    <citation type="journal article" date="2004" name="PLoS Biol.">
        <title>Genomic insights into methanotrophy: the complete genome sequence of Methylococcus capsulatus (Bath).</title>
        <authorList>
            <person name="Ward N.L."/>
            <person name="Larsen O."/>
            <person name="Sakwa J."/>
            <person name="Bruseth L."/>
            <person name="Khouri H.M."/>
            <person name="Durkin A.S."/>
            <person name="Dimitrov G."/>
            <person name="Jiang L."/>
            <person name="Scanlan D."/>
            <person name="Kang K.H."/>
            <person name="Lewis M.R."/>
            <person name="Nelson K.E."/>
            <person name="Methe B.A."/>
            <person name="Wu M."/>
            <person name="Heidelberg J.F."/>
            <person name="Paulsen I.T."/>
            <person name="Fouts D.E."/>
            <person name="Ravel J."/>
            <person name="Tettelin H."/>
            <person name="Ren Q."/>
            <person name="Read T.D."/>
            <person name="DeBoy R.T."/>
            <person name="Seshadri R."/>
            <person name="Salzberg S.L."/>
            <person name="Jensen H.B."/>
            <person name="Birkeland N.K."/>
            <person name="Nelson W.C."/>
            <person name="Dodson R.J."/>
            <person name="Grindhaug S.H."/>
            <person name="Holt I.E."/>
            <person name="Eidhammer I."/>
            <person name="Jonasen I."/>
            <person name="Vanaken S."/>
            <person name="Utterback T.R."/>
            <person name="Feldblyum T.V."/>
            <person name="Fraser C.M."/>
            <person name="Lillehaug J.R."/>
            <person name="Eisen J.A."/>
        </authorList>
    </citation>
    <scope>NUCLEOTIDE SEQUENCE [LARGE SCALE GENOMIC DNA]</scope>
    <source>
        <strain evidence="17">ATCC 33009 / NCIMB 11132 / Bath</strain>
    </source>
</reference>
<keyword evidence="6" id="KW-0256">Endoplasmic reticulum</keyword>
<feature type="transmembrane region" description="Helical" evidence="13">
    <location>
        <begin position="327"/>
        <end position="348"/>
    </location>
</feature>
<feature type="active site" evidence="11">
    <location>
        <position position="318"/>
    </location>
</feature>
<proteinExistence type="predicted"/>
<dbReference type="AlphaFoldDB" id="Q60BD9"/>
<evidence type="ECO:0000256" key="6">
    <source>
        <dbReference type="ARBA" id="ARBA00022824"/>
    </source>
</evidence>
<feature type="transmembrane region" description="Helical" evidence="13">
    <location>
        <begin position="44"/>
        <end position="63"/>
    </location>
</feature>
<dbReference type="KEGG" id="mca:MCA0538"/>
<accession>Q60BD9</accession>
<dbReference type="Pfam" id="PF01435">
    <property type="entry name" value="Peptidase_M48"/>
    <property type="match status" value="1"/>
</dbReference>
<keyword evidence="4 12" id="KW-0479">Metal-binding</keyword>
<feature type="transmembrane region" description="Helical" evidence="13">
    <location>
        <begin position="213"/>
        <end position="234"/>
    </location>
</feature>
<evidence type="ECO:0000313" key="17">
    <source>
        <dbReference type="Proteomes" id="UP000006821"/>
    </source>
</evidence>
<evidence type="ECO:0000256" key="8">
    <source>
        <dbReference type="ARBA" id="ARBA00022989"/>
    </source>
</evidence>
<evidence type="ECO:0000256" key="10">
    <source>
        <dbReference type="ARBA" id="ARBA00023136"/>
    </source>
</evidence>
<dbReference type="Gene3D" id="3.30.2010.10">
    <property type="entry name" value="Metalloproteases ('zincins'), catalytic domain"/>
    <property type="match status" value="1"/>
</dbReference>
<evidence type="ECO:0000256" key="11">
    <source>
        <dbReference type="PIRSR" id="PIRSR627057-1"/>
    </source>
</evidence>
<dbReference type="FunFam" id="3.30.2010.10:FF:000002">
    <property type="entry name" value="CAAX prenyl protease"/>
    <property type="match status" value="1"/>
</dbReference>
<keyword evidence="5" id="KW-0378">Hydrolase</keyword>
<evidence type="ECO:0000259" key="15">
    <source>
        <dbReference type="Pfam" id="PF16491"/>
    </source>
</evidence>
<evidence type="ECO:0000259" key="14">
    <source>
        <dbReference type="Pfam" id="PF01435"/>
    </source>
</evidence>
<feature type="active site" description="Proton donor" evidence="11">
    <location>
        <position position="399"/>
    </location>
</feature>
<dbReference type="Proteomes" id="UP000006821">
    <property type="component" value="Chromosome"/>
</dbReference>
<feature type="transmembrane region" description="Helical" evidence="13">
    <location>
        <begin position="368"/>
        <end position="390"/>
    </location>
</feature>
<sequence>MCVLSHAVLPSAWEGSKLVTDFIKGYPLAPIDETDFRQYRMNTVTTLFLTALAVSSGLEYWLARRQARHVRLHRDHVPDAFRDRVSLEDHQKAADYTLAKGSLDDVGRIVGIAILLGFTLGGGIDAIAAVWNGWGLPPITTGVGIVLTTLLASQLLELPLNLYQTFRIEERFGFNRTTPRQFAIDLALQTGLSLVIGAPLLALILWVMDSAGAQWWIVAWAILMAFSILMSWAFPTLIAPLFNKFTPLADATLKARIEALLERCGFRSEGIFVMDGSRRSGHGNAYFTGFGSNKRIVFFDTLVDSLDHDEIEAVLAHELGHFKRRHVLKMLAGTALVTLAGFALLGWLTGEDWFYQGLGVREQSHATALLLFMLVSPVFSVFLQPVVAYVQRRYEFEADDFAASQTRARYLVHALVKLYRENASTLTPDPLYAAFHYSHPPAAIRIDHLSAKI</sequence>
<dbReference type="HOGENOM" id="CLU_025947_1_0_6"/>
<dbReference type="EMBL" id="AE017282">
    <property type="protein sequence ID" value="AAU93272.1"/>
    <property type="molecule type" value="Genomic_DNA"/>
</dbReference>
<evidence type="ECO:0000256" key="9">
    <source>
        <dbReference type="ARBA" id="ARBA00023049"/>
    </source>
</evidence>
<feature type="binding site" evidence="12">
    <location>
        <position position="321"/>
    </location>
    <ligand>
        <name>Zn(2+)</name>
        <dbReference type="ChEBI" id="CHEBI:29105"/>
        <note>catalytic</note>
    </ligand>
</feature>
<dbReference type="GO" id="GO:0046872">
    <property type="term" value="F:metal ion binding"/>
    <property type="evidence" value="ECO:0007669"/>
    <property type="project" value="UniProtKB-KW"/>
</dbReference>
<keyword evidence="9" id="KW-0482">Metalloprotease</keyword>
<comment type="subcellular location">
    <subcellularLocation>
        <location evidence="1">Endoplasmic reticulum membrane</location>
        <topology evidence="1">Multi-pass membrane protein</topology>
    </subcellularLocation>
</comment>
<feature type="domain" description="CAAX prenyl protease 1 N-terminal" evidence="15">
    <location>
        <begin position="66"/>
        <end position="244"/>
    </location>
</feature>
<name>Q60BD9_METCA</name>
<dbReference type="InterPro" id="IPR032456">
    <property type="entry name" value="Peptidase_M48_N"/>
</dbReference>
<dbReference type="Pfam" id="PF16491">
    <property type="entry name" value="Peptidase_M48_N"/>
    <property type="match status" value="1"/>
</dbReference>
<comment type="cofactor">
    <cofactor evidence="12">
        <name>Zn(2+)</name>
        <dbReference type="ChEBI" id="CHEBI:29105"/>
    </cofactor>
    <text evidence="12">Binds 1 zinc ion per subunit.</text>
</comment>
<dbReference type="PANTHER" id="PTHR10120">
    <property type="entry name" value="CAAX PRENYL PROTEASE 1"/>
    <property type="match status" value="1"/>
</dbReference>
<evidence type="ECO:0000256" key="12">
    <source>
        <dbReference type="PIRSR" id="PIRSR627057-2"/>
    </source>
</evidence>
<evidence type="ECO:0000256" key="4">
    <source>
        <dbReference type="ARBA" id="ARBA00022723"/>
    </source>
</evidence>
<keyword evidence="3 13" id="KW-0812">Transmembrane</keyword>
<dbReference type="GO" id="GO:0004222">
    <property type="term" value="F:metalloendopeptidase activity"/>
    <property type="evidence" value="ECO:0007669"/>
    <property type="project" value="InterPro"/>
</dbReference>
<evidence type="ECO:0000256" key="7">
    <source>
        <dbReference type="ARBA" id="ARBA00022833"/>
    </source>
</evidence>
<evidence type="ECO:0000256" key="5">
    <source>
        <dbReference type="ARBA" id="ARBA00022801"/>
    </source>
</evidence>
<dbReference type="InterPro" id="IPR001915">
    <property type="entry name" value="Peptidase_M48"/>
</dbReference>